<gene>
    <name evidence="2" type="ORF">FZD47_20350</name>
</gene>
<comment type="caution">
    <text evidence="2">The sequence shown here is derived from an EMBL/GenBank/DDBJ whole genome shotgun (WGS) entry which is preliminary data.</text>
</comment>
<dbReference type="RefSeq" id="WP_148950711.1">
    <property type="nucleotide sequence ID" value="NZ_VTES01000006.1"/>
</dbReference>
<sequence length="340" mass="39330">MEWYTQKEAAEILGVSKTTIYHYSKQGKIKKIPDPHRLHKEARYYKEEIDQMATALAEQPTGYKPSEVAKYLGLSVQSVLKYIQSGEIRAEEVPFGDERISYIITEPAFQEAKEHFGPQPYERIRKGEYYSSSHGIALYQHFQSPLIQTARVTLNDELNWGFTLPQSQKWITIEEGLNQYKLQPTYDIHQQPFPNKGHAAFQIPYKTDILYPFIDYLYPIWGIENVGVRDLKDSILIMVKAGEKPFNNVPFSIEDIKPFLIDGIIDLAEGVFVVRSAYKKTNIDLPINMITKIKELANMEDTNITMSQWIEKELKKVIEEPERSFSAAEQNSINQEKINI</sequence>
<proteinExistence type="predicted"/>
<feature type="domain" description="Helix-turn-helix" evidence="1">
    <location>
        <begin position="3"/>
        <end position="53"/>
    </location>
</feature>
<evidence type="ECO:0000313" key="3">
    <source>
        <dbReference type="Proteomes" id="UP000323732"/>
    </source>
</evidence>
<reference evidence="2 3" key="1">
    <citation type="submission" date="2019-08" db="EMBL/GenBank/DDBJ databases">
        <title>Bacillus genomes from the desert of Cuatro Cienegas, Coahuila.</title>
        <authorList>
            <person name="Olmedo-Alvarez G."/>
        </authorList>
    </citation>
    <scope>NUCLEOTIDE SEQUENCE [LARGE SCALE GENOMIC DNA]</scope>
    <source>
        <strain evidence="2 3">CH37_1T</strain>
    </source>
</reference>
<dbReference type="InterPro" id="IPR009061">
    <property type="entry name" value="DNA-bd_dom_put_sf"/>
</dbReference>
<dbReference type="Pfam" id="PF12728">
    <property type="entry name" value="HTH_17"/>
    <property type="match status" value="1"/>
</dbReference>
<evidence type="ECO:0000313" key="2">
    <source>
        <dbReference type="EMBL" id="TYS60565.1"/>
    </source>
</evidence>
<dbReference type="InterPro" id="IPR041657">
    <property type="entry name" value="HTH_17"/>
</dbReference>
<dbReference type="Gene3D" id="1.10.1660.10">
    <property type="match status" value="1"/>
</dbReference>
<dbReference type="Proteomes" id="UP000323732">
    <property type="component" value="Unassembled WGS sequence"/>
</dbReference>
<protein>
    <submittedName>
        <fullName evidence="2">Helix-turn-helix domain-containing protein</fullName>
    </submittedName>
</protein>
<accession>A0A5D4SA99</accession>
<dbReference type="EMBL" id="VTES01000006">
    <property type="protein sequence ID" value="TYS60565.1"/>
    <property type="molecule type" value="Genomic_DNA"/>
</dbReference>
<dbReference type="AlphaFoldDB" id="A0A5D4SA99"/>
<dbReference type="SUPFAM" id="SSF46955">
    <property type="entry name" value="Putative DNA-binding domain"/>
    <property type="match status" value="1"/>
</dbReference>
<name>A0A5D4SA99_9BACI</name>
<organism evidence="2 3">
    <name type="scientific">Bacillus infantis</name>
    <dbReference type="NCBI Taxonomy" id="324767"/>
    <lineage>
        <taxon>Bacteria</taxon>
        <taxon>Bacillati</taxon>
        <taxon>Bacillota</taxon>
        <taxon>Bacilli</taxon>
        <taxon>Bacillales</taxon>
        <taxon>Bacillaceae</taxon>
        <taxon>Bacillus</taxon>
    </lineage>
</organism>
<evidence type="ECO:0000259" key="1">
    <source>
        <dbReference type="Pfam" id="PF12728"/>
    </source>
</evidence>